<name>A0A8J4SIR0_9TREM</name>
<dbReference type="InterPro" id="IPR029681">
    <property type="entry name" value="CCDC157"/>
</dbReference>
<organism evidence="1 2">
    <name type="scientific">Paragonimus heterotremus</name>
    <dbReference type="NCBI Taxonomy" id="100268"/>
    <lineage>
        <taxon>Eukaryota</taxon>
        <taxon>Metazoa</taxon>
        <taxon>Spiralia</taxon>
        <taxon>Lophotrochozoa</taxon>
        <taxon>Platyhelminthes</taxon>
        <taxon>Trematoda</taxon>
        <taxon>Digenea</taxon>
        <taxon>Plagiorchiida</taxon>
        <taxon>Troglotremata</taxon>
        <taxon>Troglotrematidae</taxon>
        <taxon>Paragonimus</taxon>
    </lineage>
</organism>
<dbReference type="PANTHER" id="PTHR43696">
    <property type="entry name" value="COILED-COIL DOMAIN-CONTAINING PROTEIN 157"/>
    <property type="match status" value="1"/>
</dbReference>
<comment type="caution">
    <text evidence="1">The sequence shown here is derived from an EMBL/GenBank/DDBJ whole genome shotgun (WGS) entry which is preliminary data.</text>
</comment>
<dbReference type="EMBL" id="LUCH01003967">
    <property type="protein sequence ID" value="KAF5399528.1"/>
    <property type="molecule type" value="Genomic_DNA"/>
</dbReference>
<sequence>MMGFSNKLHIELLKMELSQLQKGIEFVKKRCGQFTAYSWKFPRMLASDVVINDIFDRIGNAKSNPMKHELLHVLLLELVIDRFVFLSDLLNCWMRKTSLLPNEVKTCHDTGTLCMQKTIDAILDTITITELRFQQKANDLKSSACKLNQRLIPHPYNDYPGKLSVITETTKHWLQIVDGKYEAYHRTHQEAVRTPSISIACISREDKFTQTIGQYHLSGVSAFKKNKPVRVFKDFLVTFGRFMDKVNLPSELILKSRGNAERILLETFQSELKRLEQCINSQHGTIGLLKIHLKDQKNELDAVHLALKTKEVYWFNIFKTQPKNSTQQKCRQMI</sequence>
<accession>A0A8J4SIR0</accession>
<reference evidence="1" key="1">
    <citation type="submission" date="2019-05" db="EMBL/GenBank/DDBJ databases">
        <title>Annotation for the trematode Paragonimus heterotremus.</title>
        <authorList>
            <person name="Choi Y.-J."/>
        </authorList>
    </citation>
    <scope>NUCLEOTIDE SEQUENCE</scope>
    <source>
        <strain evidence="1">LC</strain>
    </source>
</reference>
<gene>
    <name evidence="1" type="ORF">PHET_07215</name>
</gene>
<dbReference type="AlphaFoldDB" id="A0A8J4SIR0"/>
<protein>
    <submittedName>
        <fullName evidence="1">Uncharacterized protein</fullName>
    </submittedName>
</protein>
<evidence type="ECO:0000313" key="1">
    <source>
        <dbReference type="EMBL" id="KAF5399528.1"/>
    </source>
</evidence>
<evidence type="ECO:0000313" key="2">
    <source>
        <dbReference type="Proteomes" id="UP000748531"/>
    </source>
</evidence>
<dbReference type="Proteomes" id="UP000748531">
    <property type="component" value="Unassembled WGS sequence"/>
</dbReference>
<dbReference type="PANTHER" id="PTHR43696:SF9">
    <property type="entry name" value="COILED-COIL DOMAIN-CONTAINING PROTEIN 157"/>
    <property type="match status" value="1"/>
</dbReference>
<keyword evidence="2" id="KW-1185">Reference proteome</keyword>
<proteinExistence type="predicted"/>
<dbReference type="OrthoDB" id="10051906at2759"/>